<sequence length="634" mass="66427">MTSETSSLGSFPTPTVVGNNSNRVAAERSSYAAVNVVPLSFADLLSSRASDIIDWAPPGRVSSLHDQTHTAARSSPTSTTSGNLSSSAPVAMAPKLSDSSWWWTQGVMNGLFSAQSHTDVLIRETGRYRWTGGVTSALGVTGPQPLSLDAGWRVSSDTVWSSVTRRFTAEGQWGAVPLALWPKNLQARYQSSRVDGVVRADQKFYSLNICGNILVPRQQDAFGSEPLQSSSGANSLTTSSPAPTPAKTSSSAASAGVLLRAVNEWSSRYLSRLRAGVGLTIKNDLATGINLFAGAAFDTSGGLSASYHIDVLRRVTISVAQHQRRRSTTVGSSSQDGEAVLSSSSSSHQQSSGGPTYACRLKLNAITYEGTVMEWGASIPVDYLVPTVLSGYSQICDAYDISSNSNNVGTTSGRLGAAAARAGMWLRRQPITVQCSHSGVGAMIGFRWCNVEQYLPERLGGGGGGGSSDFRVDITAGVVAKRRGAPASTSTVVAAAASSPSEVQSSLSSSPPSGTNKLLSSTQSAPSSPSRASNPRSTTAVVVVAANDDSLTGEQTTTVSSSVMSEKRFHSANSTVVLDSGDNLFPSSSNGGRPMATATATKNEHRQWSVGRLRDSIVPRDVSLACKKNQRKLI</sequence>
<evidence type="ECO:0000256" key="1">
    <source>
        <dbReference type="SAM" id="MobiDB-lite"/>
    </source>
</evidence>
<feature type="compositionally biased region" description="Low complexity" evidence="1">
    <location>
        <begin position="520"/>
        <end position="538"/>
    </location>
</feature>
<dbReference type="AlphaFoldDB" id="A0A0S4JFM1"/>
<dbReference type="EMBL" id="CYKH01001689">
    <property type="protein sequence ID" value="CUG88944.1"/>
    <property type="molecule type" value="Genomic_DNA"/>
</dbReference>
<feature type="region of interest" description="Disordered" evidence="1">
    <location>
        <begin position="585"/>
        <end position="604"/>
    </location>
</feature>
<keyword evidence="3" id="KW-1185">Reference proteome</keyword>
<evidence type="ECO:0000313" key="2">
    <source>
        <dbReference type="EMBL" id="CUG88944.1"/>
    </source>
</evidence>
<feature type="compositionally biased region" description="Low complexity" evidence="1">
    <location>
        <begin position="229"/>
        <end position="250"/>
    </location>
</feature>
<organism evidence="2 3">
    <name type="scientific">Bodo saltans</name>
    <name type="common">Flagellated protozoan</name>
    <dbReference type="NCBI Taxonomy" id="75058"/>
    <lineage>
        <taxon>Eukaryota</taxon>
        <taxon>Discoba</taxon>
        <taxon>Euglenozoa</taxon>
        <taxon>Kinetoplastea</taxon>
        <taxon>Metakinetoplastina</taxon>
        <taxon>Eubodonida</taxon>
        <taxon>Bodonidae</taxon>
        <taxon>Bodo</taxon>
    </lineage>
</organism>
<feature type="region of interest" description="Disordered" evidence="1">
    <location>
        <begin position="223"/>
        <end position="250"/>
    </location>
</feature>
<name>A0A0S4JFM1_BODSA</name>
<feature type="compositionally biased region" description="Low complexity" evidence="1">
    <location>
        <begin position="497"/>
        <end position="513"/>
    </location>
</feature>
<dbReference type="Proteomes" id="UP000051952">
    <property type="component" value="Unassembled WGS sequence"/>
</dbReference>
<feature type="region of interest" description="Disordered" evidence="1">
    <location>
        <begin position="497"/>
        <end position="538"/>
    </location>
</feature>
<accession>A0A0S4JFM1</accession>
<proteinExistence type="predicted"/>
<evidence type="ECO:0000313" key="3">
    <source>
        <dbReference type="Proteomes" id="UP000051952"/>
    </source>
</evidence>
<dbReference type="OrthoDB" id="252738at2759"/>
<dbReference type="VEuPathDB" id="TriTrypDB:BSAL_18345"/>
<feature type="region of interest" description="Disordered" evidence="1">
    <location>
        <begin position="323"/>
        <end position="355"/>
    </location>
</feature>
<feature type="compositionally biased region" description="Low complexity" evidence="1">
    <location>
        <begin position="342"/>
        <end position="352"/>
    </location>
</feature>
<gene>
    <name evidence="2" type="ORF">BSAL_18345</name>
</gene>
<feature type="compositionally biased region" description="Low complexity" evidence="1">
    <location>
        <begin position="69"/>
        <end position="81"/>
    </location>
</feature>
<protein>
    <submittedName>
        <fullName evidence="2">Uncharacterized protein</fullName>
    </submittedName>
</protein>
<reference evidence="3" key="1">
    <citation type="submission" date="2015-09" db="EMBL/GenBank/DDBJ databases">
        <authorList>
            <consortium name="Pathogen Informatics"/>
        </authorList>
    </citation>
    <scope>NUCLEOTIDE SEQUENCE [LARGE SCALE GENOMIC DNA]</scope>
    <source>
        <strain evidence="3">Lake Konstanz</strain>
    </source>
</reference>
<feature type="region of interest" description="Disordered" evidence="1">
    <location>
        <begin position="64"/>
        <end position="88"/>
    </location>
</feature>